<dbReference type="OrthoDB" id="4228061at2"/>
<feature type="region of interest" description="Disordered" evidence="1">
    <location>
        <begin position="66"/>
        <end position="100"/>
    </location>
</feature>
<gene>
    <name evidence="2" type="ORF">ADK37_37080</name>
</gene>
<evidence type="ECO:0000256" key="1">
    <source>
        <dbReference type="SAM" id="MobiDB-lite"/>
    </source>
</evidence>
<reference evidence="3" key="1">
    <citation type="submission" date="2015-07" db="EMBL/GenBank/DDBJ databases">
        <authorList>
            <person name="Ju K.-S."/>
            <person name="Doroghazi J.R."/>
            <person name="Metcalf W.W."/>
        </authorList>
    </citation>
    <scope>NUCLEOTIDE SEQUENCE [LARGE SCALE GENOMIC DNA]</scope>
    <source>
        <strain evidence="3">NRRL 2290</strain>
    </source>
</reference>
<name>A0A0L8KTQ4_9ACTN</name>
<organism evidence="2 3">
    <name type="scientific">Streptomyces resistomycificus</name>
    <dbReference type="NCBI Taxonomy" id="67356"/>
    <lineage>
        <taxon>Bacteria</taxon>
        <taxon>Bacillati</taxon>
        <taxon>Actinomycetota</taxon>
        <taxon>Actinomycetes</taxon>
        <taxon>Kitasatosporales</taxon>
        <taxon>Streptomycetaceae</taxon>
        <taxon>Streptomyces</taxon>
        <taxon>Streptomyces aurantiacus group</taxon>
    </lineage>
</organism>
<comment type="caution">
    <text evidence="2">The sequence shown here is derived from an EMBL/GenBank/DDBJ whole genome shotgun (WGS) entry which is preliminary data.</text>
</comment>
<dbReference type="EMBL" id="LGUS01000222">
    <property type="protein sequence ID" value="KOG29328.1"/>
    <property type="molecule type" value="Genomic_DNA"/>
</dbReference>
<keyword evidence="3" id="KW-1185">Reference proteome</keyword>
<feature type="compositionally biased region" description="Basic and acidic residues" evidence="1">
    <location>
        <begin position="88"/>
        <end position="100"/>
    </location>
</feature>
<evidence type="ECO:0000313" key="2">
    <source>
        <dbReference type="EMBL" id="KOG29328.1"/>
    </source>
</evidence>
<dbReference type="Proteomes" id="UP000037251">
    <property type="component" value="Unassembled WGS sequence"/>
</dbReference>
<dbReference type="RefSeq" id="WP_030042304.1">
    <property type="nucleotide sequence ID" value="NZ_KL575614.1"/>
</dbReference>
<accession>A0A0L8KTQ4</accession>
<protein>
    <submittedName>
        <fullName evidence="2">Uncharacterized protein</fullName>
    </submittedName>
</protein>
<evidence type="ECO:0000313" key="3">
    <source>
        <dbReference type="Proteomes" id="UP000037251"/>
    </source>
</evidence>
<dbReference type="AlphaFoldDB" id="A0A0L8KTQ4"/>
<sequence>MDQNGPQVSAFDPEEYARVQQAAQLVGKSPEAFVRDAALAAAADPFIKALGKTRDRVAQLADVFTAQDSPPVDPRTAEWPDPAPMGSRDLHEIQQHGHAA</sequence>
<proteinExistence type="predicted"/>
<dbReference type="PATRIC" id="fig|67356.5.peg.7927"/>